<sequence>MTDSPQPEKSTPESSVPSDSEIFTTLNHLVSGIDAEERVKEIVKKAEELDADIKQLLVDCLSMALEKEAALPNTRPYVWRSLIKVARLSGIFAQKRTLKCENATIENDLSSPALVIKSDTGSVRLQIVKQASEDSKELYTESLVNWAHLSHPNVLPLYAIFLETEDRHLCLASPTTTDITINEFLRSQSVVSRTKLIADVACGLCYLHQYGIVHGELHPDTVLISDEGRAIITNLDRTEGQSTDSIPVRYLPPELLESDDSIKASQGSDIWMFACLSYEVLSAISTGNKPIRPGKGCPSESLIDDATWQLLLLCWELEPASCPPSLNVHQILLSVGDHPIHPILAPALPWGPTDILNPPDLEAIKACLSPVVGTEHSPTSRVPEHLRQFLCQSIDTPPRRNAMEAAAKKLSHDDAQMFADFLDMVLDNVPVLHHTDPASRLLSNLVKSTYVIPRSYHLNGIQYDPIPLSGDSYGLQVYRGRQLKMLVHVATPTTFQKYFFAFLYIWAHSSHPNLLQFHGIFWEDALESPRLCVDLPQQARMPLILDIIRSTLYLNSIGIIFTYDRKGEIIISDEGRAVISTLFPVLLSNESSSQSIYERRYTGPFYWDSEANATWALGCLFYMILTRKEPYYQYLSEKEIGSAVDQSELPRRPDGTEADMDEIGDPAWSLIVRCCEFSSFQQPTLEEIERTIVSWDIADSRPSADTSLETILHQIQVDLLRSPLSKLLLHNHIKDITQATERLQRDDIRTLVDFLDLVLTDHLSKFEERNRALALLSGITSSTHIFPRHYELKGIRYNSAPMACGGYATVHRGTDVNVCVKVMAQVDPKALTPWIRELILWAHASHPNILPFCGVLLERGNKSQQICLVLPYMKNGNLKAYAIQLSQKSQLALVLDVANSLRYLHDSGITHGDLKGENILISNEGRCLITDFGTTHITTATAAPTTSNIPTTLRYAAPEVVLESGQPTKERDIWAFGCVCYETFSRLPPYYQYASIVQVSVALSRKETPKRPGLAESKEGEEARGDDWGCDEEDDFDEIDDQAWGLITKCCTAEPGDRPGVSTVRELIIDMKVWDDRPASKAALGADLSKLRQNPTIDLYRVGKLLDEIQKIIYYMGEEGDPYVPRAPPPDVGEGEISIPQEVTGSADGMNGSDKD</sequence>
<dbReference type="GO" id="GO:0005524">
    <property type="term" value="F:ATP binding"/>
    <property type="evidence" value="ECO:0007669"/>
    <property type="project" value="InterPro"/>
</dbReference>
<feature type="domain" description="Protein kinase" evidence="2">
    <location>
        <begin position="83"/>
        <end position="422"/>
    </location>
</feature>
<keyword evidence="4" id="KW-1185">Reference proteome</keyword>
<reference evidence="3" key="1">
    <citation type="submission" date="2022-07" db="EMBL/GenBank/DDBJ databases">
        <title>Genome Sequence of Leucocoprinus birnbaumii.</title>
        <authorList>
            <person name="Buettner E."/>
        </authorList>
    </citation>
    <scope>NUCLEOTIDE SEQUENCE</scope>
    <source>
        <strain evidence="3">VT141</strain>
    </source>
</reference>
<dbReference type="InterPro" id="IPR051681">
    <property type="entry name" value="Ser/Thr_Kinases-Pseudokinases"/>
</dbReference>
<feature type="region of interest" description="Disordered" evidence="1">
    <location>
        <begin position="1119"/>
        <end position="1156"/>
    </location>
</feature>
<dbReference type="InterPro" id="IPR011009">
    <property type="entry name" value="Kinase-like_dom_sf"/>
</dbReference>
<dbReference type="SUPFAM" id="SSF56112">
    <property type="entry name" value="Protein kinase-like (PK-like)"/>
    <property type="match status" value="3"/>
</dbReference>
<dbReference type="InterPro" id="IPR001245">
    <property type="entry name" value="Ser-Thr/Tyr_kinase_cat_dom"/>
</dbReference>
<feature type="domain" description="Protein kinase" evidence="2">
    <location>
        <begin position="796"/>
        <end position="1068"/>
    </location>
</feature>
<dbReference type="Pfam" id="PF00069">
    <property type="entry name" value="Pkinase"/>
    <property type="match status" value="1"/>
</dbReference>
<dbReference type="Gene3D" id="1.10.510.10">
    <property type="entry name" value="Transferase(Phosphotransferase) domain 1"/>
    <property type="match status" value="3"/>
</dbReference>
<comment type="caution">
    <text evidence="3">The sequence shown here is derived from an EMBL/GenBank/DDBJ whole genome shotgun (WGS) entry which is preliminary data.</text>
</comment>
<dbReference type="SMART" id="SM00220">
    <property type="entry name" value="S_TKc"/>
    <property type="match status" value="1"/>
</dbReference>
<dbReference type="PROSITE" id="PS50011">
    <property type="entry name" value="PROTEIN_KINASE_DOM"/>
    <property type="match status" value="2"/>
</dbReference>
<dbReference type="Pfam" id="PF07714">
    <property type="entry name" value="PK_Tyr_Ser-Thr"/>
    <property type="match status" value="1"/>
</dbReference>
<feature type="region of interest" description="Disordered" evidence="1">
    <location>
        <begin position="1008"/>
        <end position="1029"/>
    </location>
</feature>
<evidence type="ECO:0000256" key="1">
    <source>
        <dbReference type="SAM" id="MobiDB-lite"/>
    </source>
</evidence>
<proteinExistence type="predicted"/>
<dbReference type="PROSITE" id="PS00108">
    <property type="entry name" value="PROTEIN_KINASE_ST"/>
    <property type="match status" value="1"/>
</dbReference>
<organism evidence="3 4">
    <name type="scientific">Leucocoprinus birnbaumii</name>
    <dbReference type="NCBI Taxonomy" id="56174"/>
    <lineage>
        <taxon>Eukaryota</taxon>
        <taxon>Fungi</taxon>
        <taxon>Dikarya</taxon>
        <taxon>Basidiomycota</taxon>
        <taxon>Agaricomycotina</taxon>
        <taxon>Agaricomycetes</taxon>
        <taxon>Agaricomycetidae</taxon>
        <taxon>Agaricales</taxon>
        <taxon>Agaricineae</taxon>
        <taxon>Agaricaceae</taxon>
        <taxon>Leucocoprinus</taxon>
    </lineage>
</organism>
<dbReference type="AlphaFoldDB" id="A0AAD5VGF3"/>
<evidence type="ECO:0000259" key="2">
    <source>
        <dbReference type="PROSITE" id="PS50011"/>
    </source>
</evidence>
<gene>
    <name evidence="3" type="ORF">NP233_g12380</name>
</gene>
<protein>
    <recommendedName>
        <fullName evidence="2">Protein kinase domain-containing protein</fullName>
    </recommendedName>
</protein>
<dbReference type="InterPro" id="IPR000719">
    <property type="entry name" value="Prot_kinase_dom"/>
</dbReference>
<name>A0AAD5VGF3_9AGAR</name>
<dbReference type="InterPro" id="IPR008271">
    <property type="entry name" value="Ser/Thr_kinase_AS"/>
</dbReference>
<dbReference type="EMBL" id="JANIEX010001767">
    <property type="protein sequence ID" value="KAJ3554630.1"/>
    <property type="molecule type" value="Genomic_DNA"/>
</dbReference>
<feature type="compositionally biased region" description="Basic and acidic residues" evidence="1">
    <location>
        <begin position="1016"/>
        <end position="1027"/>
    </location>
</feature>
<dbReference type="CDD" id="cd00180">
    <property type="entry name" value="PKc"/>
    <property type="match status" value="1"/>
</dbReference>
<dbReference type="GO" id="GO:0004674">
    <property type="term" value="F:protein serine/threonine kinase activity"/>
    <property type="evidence" value="ECO:0007669"/>
    <property type="project" value="TreeGrafter"/>
</dbReference>
<accession>A0AAD5VGF3</accession>
<evidence type="ECO:0000313" key="4">
    <source>
        <dbReference type="Proteomes" id="UP001213000"/>
    </source>
</evidence>
<dbReference type="PANTHER" id="PTHR44329">
    <property type="entry name" value="SERINE/THREONINE-PROTEIN KINASE TNNI3K-RELATED"/>
    <property type="match status" value="1"/>
</dbReference>
<dbReference type="PANTHER" id="PTHR44329:SF214">
    <property type="entry name" value="PROTEIN KINASE DOMAIN-CONTAINING PROTEIN"/>
    <property type="match status" value="1"/>
</dbReference>
<evidence type="ECO:0000313" key="3">
    <source>
        <dbReference type="EMBL" id="KAJ3554630.1"/>
    </source>
</evidence>
<dbReference type="Proteomes" id="UP001213000">
    <property type="component" value="Unassembled WGS sequence"/>
</dbReference>